<evidence type="ECO:0000313" key="5">
    <source>
        <dbReference type="Proteomes" id="UP000034883"/>
    </source>
</evidence>
<keyword evidence="1" id="KW-0521">NADP</keyword>
<dbReference type="PANTHER" id="PTHR48106">
    <property type="entry name" value="QUINONE OXIDOREDUCTASE PIG3-RELATED"/>
    <property type="match status" value="1"/>
</dbReference>
<dbReference type="STRING" id="927083.DB32_004360"/>
<dbReference type="Pfam" id="PF13602">
    <property type="entry name" value="ADH_zinc_N_2"/>
    <property type="match status" value="1"/>
</dbReference>
<evidence type="ECO:0000256" key="1">
    <source>
        <dbReference type="ARBA" id="ARBA00022857"/>
    </source>
</evidence>
<dbReference type="InterPro" id="IPR036291">
    <property type="entry name" value="NAD(P)-bd_dom_sf"/>
</dbReference>
<evidence type="ECO:0000313" key="4">
    <source>
        <dbReference type="EMBL" id="AKF07211.1"/>
    </source>
</evidence>
<protein>
    <submittedName>
        <fullName evidence="4">Alcohol dehydrogenase</fullName>
    </submittedName>
</protein>
<evidence type="ECO:0000259" key="3">
    <source>
        <dbReference type="SMART" id="SM00829"/>
    </source>
</evidence>
<organism evidence="4 5">
    <name type="scientific">Sandaracinus amylolyticus</name>
    <dbReference type="NCBI Taxonomy" id="927083"/>
    <lineage>
        <taxon>Bacteria</taxon>
        <taxon>Pseudomonadati</taxon>
        <taxon>Myxococcota</taxon>
        <taxon>Polyangia</taxon>
        <taxon>Polyangiales</taxon>
        <taxon>Sandaracinaceae</taxon>
        <taxon>Sandaracinus</taxon>
    </lineage>
</organism>
<dbReference type="InterPro" id="IPR013154">
    <property type="entry name" value="ADH-like_N"/>
</dbReference>
<dbReference type="AlphaFoldDB" id="A0A0F6W4I2"/>
<name>A0A0F6W4I2_9BACT</name>
<dbReference type="GO" id="GO:0003960">
    <property type="term" value="F:quinone reductase (NADPH) activity"/>
    <property type="evidence" value="ECO:0007669"/>
    <property type="project" value="TreeGrafter"/>
</dbReference>
<proteinExistence type="predicted"/>
<keyword evidence="5" id="KW-1185">Reference proteome</keyword>
<dbReference type="GO" id="GO:0005829">
    <property type="term" value="C:cytosol"/>
    <property type="evidence" value="ECO:0007669"/>
    <property type="project" value="TreeGrafter"/>
</dbReference>
<dbReference type="InterPro" id="IPR011032">
    <property type="entry name" value="GroES-like_sf"/>
</dbReference>
<dbReference type="Gene3D" id="3.40.50.720">
    <property type="entry name" value="NAD(P)-binding Rossmann-like Domain"/>
    <property type="match status" value="1"/>
</dbReference>
<dbReference type="OrthoDB" id="9808651at2"/>
<dbReference type="SUPFAM" id="SSF50129">
    <property type="entry name" value="GroES-like"/>
    <property type="match status" value="1"/>
</dbReference>
<feature type="domain" description="Enoyl reductase (ER)" evidence="3">
    <location>
        <begin position="10"/>
        <end position="341"/>
    </location>
</feature>
<sequence>MKRVVVDRPGGYERLRVEAARDPEPVLDEVRVRVRASGVNYADCVIRMGLYESAKHYVGYPITPGFEVAGTIDAVGSLARDVAIGTEVIAVTRFGGYASHVVVPRAQIFAKPRALSFDEAASIPANFLTAHWALHGLAKVRLGETILVHSAAGGVGGALSQLGRRAGARVIGVVGRREKIDVARGLGCDAVIDASSGDWVARARVLSPRGYEIVLDANGASTLRASFELLCAPGRLVIYGFHSMLPRGRGRPSLARLARTWLATPRFDPLAMTGTNRSVLALNLSYLFEQRAILHEGMRDLLVAFERGELVAPPITCFALDDVASAHRALETGATVGKLVLVAQP</sequence>
<dbReference type="PANTHER" id="PTHR48106:SF13">
    <property type="entry name" value="QUINONE OXIDOREDUCTASE-RELATED"/>
    <property type="match status" value="1"/>
</dbReference>
<dbReference type="Gene3D" id="3.90.180.10">
    <property type="entry name" value="Medium-chain alcohol dehydrogenases, catalytic domain"/>
    <property type="match status" value="1"/>
</dbReference>
<evidence type="ECO:0000256" key="2">
    <source>
        <dbReference type="ARBA" id="ARBA00023002"/>
    </source>
</evidence>
<reference evidence="4 5" key="1">
    <citation type="submission" date="2015-03" db="EMBL/GenBank/DDBJ databases">
        <title>Genome assembly of Sandaracinus amylolyticus DSM 53668.</title>
        <authorList>
            <person name="Sharma G."/>
            <person name="Subramanian S."/>
        </authorList>
    </citation>
    <scope>NUCLEOTIDE SEQUENCE [LARGE SCALE GENOMIC DNA]</scope>
    <source>
        <strain evidence="4 5">DSM 53668</strain>
    </source>
</reference>
<dbReference type="GO" id="GO:0070402">
    <property type="term" value="F:NADPH binding"/>
    <property type="evidence" value="ECO:0007669"/>
    <property type="project" value="TreeGrafter"/>
</dbReference>
<gene>
    <name evidence="4" type="ORF">DB32_004360</name>
</gene>
<dbReference type="EMBL" id="CP011125">
    <property type="protein sequence ID" value="AKF07211.1"/>
    <property type="molecule type" value="Genomic_DNA"/>
</dbReference>
<dbReference type="KEGG" id="samy:DB32_004360"/>
<dbReference type="InterPro" id="IPR002364">
    <property type="entry name" value="Quin_OxRdtase/zeta-crystal_CS"/>
</dbReference>
<dbReference type="SUPFAM" id="SSF51735">
    <property type="entry name" value="NAD(P)-binding Rossmann-fold domains"/>
    <property type="match status" value="1"/>
</dbReference>
<dbReference type="SMART" id="SM00829">
    <property type="entry name" value="PKS_ER"/>
    <property type="match status" value="1"/>
</dbReference>
<dbReference type="InterPro" id="IPR020843">
    <property type="entry name" value="ER"/>
</dbReference>
<dbReference type="Proteomes" id="UP000034883">
    <property type="component" value="Chromosome"/>
</dbReference>
<dbReference type="GO" id="GO:0035925">
    <property type="term" value="F:mRNA 3'-UTR AU-rich region binding"/>
    <property type="evidence" value="ECO:0007669"/>
    <property type="project" value="TreeGrafter"/>
</dbReference>
<dbReference type="PROSITE" id="PS01162">
    <property type="entry name" value="QOR_ZETA_CRYSTAL"/>
    <property type="match status" value="1"/>
</dbReference>
<dbReference type="GO" id="GO:0008270">
    <property type="term" value="F:zinc ion binding"/>
    <property type="evidence" value="ECO:0007669"/>
    <property type="project" value="InterPro"/>
</dbReference>
<accession>A0A0F6W4I2</accession>
<dbReference type="RefSeq" id="WP_053234495.1">
    <property type="nucleotide sequence ID" value="NZ_CP011125.1"/>
</dbReference>
<keyword evidence="2" id="KW-0560">Oxidoreductase</keyword>
<dbReference type="Pfam" id="PF08240">
    <property type="entry name" value="ADH_N"/>
    <property type="match status" value="1"/>
</dbReference>